<protein>
    <submittedName>
        <fullName evidence="2">Uncharacterized protein</fullName>
    </submittedName>
</protein>
<dbReference type="EMBL" id="CBSX010000153">
    <property type="protein sequence ID" value="CDH06582.1"/>
    <property type="molecule type" value="Genomic_DNA"/>
</dbReference>
<reference evidence="2" key="1">
    <citation type="submission" date="2013-07" db="EMBL/GenBank/DDBJ databases">
        <title>Sub-species coevolution in mutualistic symbiosis.</title>
        <authorList>
            <person name="Murfin K."/>
            <person name="Klassen J."/>
            <person name="Lee M."/>
            <person name="Forst S."/>
            <person name="Stock P."/>
            <person name="Goodrich-Blair H."/>
        </authorList>
    </citation>
    <scope>NUCLEOTIDE SEQUENCE [LARGE SCALE GENOMIC DNA]</scope>
    <source>
        <strain evidence="2">Oregonense</strain>
    </source>
</reference>
<dbReference type="HOGENOM" id="CLU_2511897_0_0_6"/>
<gene>
    <name evidence="2" type="ORF">XBO1_2360004</name>
</gene>
<accession>A0A077NWS0</accession>
<proteinExistence type="predicted"/>
<comment type="caution">
    <text evidence="2">The sequence shown here is derived from an EMBL/GenBank/DDBJ whole genome shotgun (WGS) entry which is preliminary data.</text>
</comment>
<evidence type="ECO:0000313" key="3">
    <source>
        <dbReference type="Proteomes" id="UP000028483"/>
    </source>
</evidence>
<organism evidence="2 3">
    <name type="scientific">Xenorhabdus bovienii str. oregonense</name>
    <dbReference type="NCBI Taxonomy" id="1398202"/>
    <lineage>
        <taxon>Bacteria</taxon>
        <taxon>Pseudomonadati</taxon>
        <taxon>Pseudomonadota</taxon>
        <taxon>Gammaproteobacteria</taxon>
        <taxon>Enterobacterales</taxon>
        <taxon>Morganellaceae</taxon>
        <taxon>Xenorhabdus</taxon>
    </lineage>
</organism>
<evidence type="ECO:0000256" key="1">
    <source>
        <dbReference type="SAM" id="Phobius"/>
    </source>
</evidence>
<feature type="transmembrane region" description="Helical" evidence="1">
    <location>
        <begin position="55"/>
        <end position="72"/>
    </location>
</feature>
<evidence type="ECO:0000313" key="2">
    <source>
        <dbReference type="EMBL" id="CDH06582.1"/>
    </source>
</evidence>
<keyword evidence="1" id="KW-0812">Transmembrane</keyword>
<sequence length="85" mass="9963">MPAHFLQLNKATCVIQSSKCKLLMDSISCIITLTGRRIAFSKEITIAYVRISFHYLYHAILTSFYIVTIHFMKKQCKEQKLNYEK</sequence>
<dbReference type="Proteomes" id="UP000028483">
    <property type="component" value="Unassembled WGS sequence"/>
</dbReference>
<keyword evidence="1" id="KW-1133">Transmembrane helix</keyword>
<name>A0A077NWS0_XENBV</name>
<keyword evidence="1" id="KW-0472">Membrane</keyword>
<dbReference type="AlphaFoldDB" id="A0A077NWS0"/>